<name>A0A4Z1GF57_9HELO</name>
<organism evidence="4 5">
    <name type="scientific">Botrytis hyacinthi</name>
    <dbReference type="NCBI Taxonomy" id="278943"/>
    <lineage>
        <taxon>Eukaryota</taxon>
        <taxon>Fungi</taxon>
        <taxon>Dikarya</taxon>
        <taxon>Ascomycota</taxon>
        <taxon>Pezizomycotina</taxon>
        <taxon>Leotiomycetes</taxon>
        <taxon>Helotiales</taxon>
        <taxon>Sclerotiniaceae</taxon>
        <taxon>Botrytis</taxon>
    </lineage>
</organism>
<evidence type="ECO:0008006" key="6">
    <source>
        <dbReference type="Google" id="ProtNLM"/>
    </source>
</evidence>
<feature type="binding site" evidence="3">
    <location>
        <position position="276"/>
    </location>
    <ligand>
        <name>dimethylallyl diphosphate</name>
        <dbReference type="ChEBI" id="CHEBI:57623"/>
    </ligand>
</feature>
<dbReference type="CDD" id="cd13929">
    <property type="entry name" value="PT-DMATS_CymD"/>
    <property type="match status" value="1"/>
</dbReference>
<protein>
    <recommendedName>
        <fullName evidence="6">Aromatic prenyltransferase (DMATS family)</fullName>
    </recommendedName>
</protein>
<feature type="binding site" evidence="3">
    <location>
        <position position="359"/>
    </location>
    <ligand>
        <name>dimethylallyl diphosphate</name>
        <dbReference type="ChEBI" id="CHEBI:57623"/>
    </ligand>
</feature>
<sequence length="410" mass="46654">MWDSRPDDESSTILYSKQSFPKLLNRPWNVLLDSLSCLDRSSSFWWQMTGGPLSVMLDAAGYDDHSQYPALLFYFQHIIHRLGNPPTPEGHPHGWQSFMTDDCSPIEYSWTWGATPRIRYAVEAIAPSAGSSTFDPYNQLETIRLVEGLKKSQSMDWQLFEYFRGCFLPIVGAKDFNYSVPVSSSTNNSSVMLAFEPWKGKINAKAYVAPIKAYTYGNLPLDLASSSFRKLELDLNIKLPAYGTFHNFLGSKHGQSNLTFLALAVDCIDPLTSRFKLYVRSIKTAFDDVCYNLTMGEHNHSVWTKDLLSELQILWYLTLGLATSFPTSRELPSLNHDTAGILYNYDIHAVNNSPDVKVYIPVRHYGRSDLDIAKGLGLYLQRQGCDQHFHRYLQMLKQAFLVSFDENTEV</sequence>
<accession>A0A4Z1GF57</accession>
<dbReference type="Proteomes" id="UP000297814">
    <property type="component" value="Unassembled WGS sequence"/>
</dbReference>
<keyword evidence="5" id="KW-1185">Reference proteome</keyword>
<gene>
    <name evidence="4" type="ORF">BHYA_0214g00130</name>
</gene>
<dbReference type="EMBL" id="PQXK01000214">
    <property type="protein sequence ID" value="TGO34062.1"/>
    <property type="molecule type" value="Genomic_DNA"/>
</dbReference>
<dbReference type="PIRSF" id="PIRSF000509">
    <property type="entry name" value="Trp_DMAT"/>
    <property type="match status" value="1"/>
</dbReference>
<evidence type="ECO:0000313" key="5">
    <source>
        <dbReference type="Proteomes" id="UP000297814"/>
    </source>
</evidence>
<dbReference type="InterPro" id="IPR012148">
    <property type="entry name" value="ABBA_DMATS-like"/>
</dbReference>
<evidence type="ECO:0000256" key="1">
    <source>
        <dbReference type="ARBA" id="ARBA00010209"/>
    </source>
</evidence>
<reference evidence="4 5" key="1">
    <citation type="submission" date="2017-12" db="EMBL/GenBank/DDBJ databases">
        <title>Comparative genomics of Botrytis spp.</title>
        <authorList>
            <person name="Valero-Jimenez C.A."/>
            <person name="Tapia P."/>
            <person name="Veloso J."/>
            <person name="Silva-Moreno E."/>
            <person name="Staats M."/>
            <person name="Valdes J.H."/>
            <person name="Van Kan J.A.L."/>
        </authorList>
    </citation>
    <scope>NUCLEOTIDE SEQUENCE [LARGE SCALE GENOMIC DNA]</scope>
    <source>
        <strain evidence="4 5">Bh0001</strain>
    </source>
</reference>
<feature type="binding site" evidence="3">
    <location>
        <position position="274"/>
    </location>
    <ligand>
        <name>dimethylallyl diphosphate</name>
        <dbReference type="ChEBI" id="CHEBI:57623"/>
    </ligand>
</feature>
<dbReference type="AlphaFoldDB" id="A0A4Z1GF57"/>
<dbReference type="InterPro" id="IPR017795">
    <property type="entry name" value="ABBA_NscD-like"/>
</dbReference>
<evidence type="ECO:0000256" key="2">
    <source>
        <dbReference type="ARBA" id="ARBA00022679"/>
    </source>
</evidence>
<feature type="binding site" evidence="3">
    <location>
        <position position="207"/>
    </location>
    <ligand>
        <name>dimethylallyl diphosphate</name>
        <dbReference type="ChEBI" id="CHEBI:57623"/>
    </ligand>
</feature>
<feature type="binding site" evidence="3">
    <location>
        <position position="107"/>
    </location>
    <ligand>
        <name>L-tryptophan</name>
        <dbReference type="ChEBI" id="CHEBI:57912"/>
    </ligand>
</feature>
<feature type="binding site" evidence="3">
    <location>
        <position position="278"/>
    </location>
    <ligand>
        <name>dimethylallyl diphosphate</name>
        <dbReference type="ChEBI" id="CHEBI:57623"/>
    </ligand>
</feature>
<feature type="binding site" evidence="3">
    <location>
        <position position="205"/>
    </location>
    <ligand>
        <name>dimethylallyl diphosphate</name>
        <dbReference type="ChEBI" id="CHEBI:57623"/>
    </ligand>
</feature>
<dbReference type="NCBIfam" id="TIGR03429">
    <property type="entry name" value="arom_pren_DMATS"/>
    <property type="match status" value="1"/>
</dbReference>
<dbReference type="GO" id="GO:0016765">
    <property type="term" value="F:transferase activity, transferring alkyl or aryl (other than methyl) groups"/>
    <property type="evidence" value="ECO:0007669"/>
    <property type="project" value="InterPro"/>
</dbReference>
<comment type="similarity">
    <text evidence="1">Belongs to the tryptophan dimethylallyltransferase family.</text>
</comment>
<proteinExistence type="inferred from homology"/>
<keyword evidence="2" id="KW-0808">Transferase</keyword>
<evidence type="ECO:0000256" key="3">
    <source>
        <dbReference type="PIRSR" id="PIRSR000509-1"/>
    </source>
</evidence>
<comment type="caution">
    <text evidence="4">The sequence shown here is derived from an EMBL/GenBank/DDBJ whole genome shotgun (WGS) entry which is preliminary data.</text>
</comment>
<dbReference type="SFLD" id="SFLDS00036">
    <property type="entry name" value="Aromatic_Prenyltransferase"/>
    <property type="match status" value="1"/>
</dbReference>
<dbReference type="InterPro" id="IPR033964">
    <property type="entry name" value="ABBA"/>
</dbReference>
<dbReference type="Pfam" id="PF11991">
    <property type="entry name" value="Trp_DMAT"/>
    <property type="match status" value="1"/>
</dbReference>
<evidence type="ECO:0000313" key="4">
    <source>
        <dbReference type="EMBL" id="TGO34062.1"/>
    </source>
</evidence>
<dbReference type="PANTHER" id="PTHR40627:SF4">
    <property type="entry name" value="PRENYLTRANSFERASE ASQH1-RELATED"/>
    <property type="match status" value="1"/>
</dbReference>
<dbReference type="GO" id="GO:0009820">
    <property type="term" value="P:alkaloid metabolic process"/>
    <property type="evidence" value="ECO:0007669"/>
    <property type="project" value="InterPro"/>
</dbReference>
<dbReference type="PANTHER" id="PTHR40627">
    <property type="entry name" value="INDOLE PRENYLTRANSFERASE TDIB-RELATED"/>
    <property type="match status" value="1"/>
</dbReference>
<feature type="binding site" evidence="3">
    <location>
        <position position="119"/>
    </location>
    <ligand>
        <name>dimethylallyl diphosphate</name>
        <dbReference type="ChEBI" id="CHEBI:57623"/>
    </ligand>
</feature>